<proteinExistence type="predicted"/>
<protein>
    <submittedName>
        <fullName evidence="1">Uncharacterized protein</fullName>
    </submittedName>
</protein>
<dbReference type="EMBL" id="PRDK01000010">
    <property type="protein sequence ID" value="MBE8715537.1"/>
    <property type="molecule type" value="Genomic_DNA"/>
</dbReference>
<sequence length="141" mass="16608">MKNSILVAFGTLEHGWLPVNFKYTDFNLNFDASDGLNDPIEELYNVITKLQSEERSRVTFWLEPGEYYFDFERNEEKYTLTIIQVGNLDYKNYEQAIITTITGNRTQIIEPFQTALKKLLSTSYEEIHWSYTLDKAKFPNL</sequence>
<name>A0A928UZI2_9SPHI</name>
<dbReference type="RefSeq" id="WP_196935127.1">
    <property type="nucleotide sequence ID" value="NZ_MU158698.1"/>
</dbReference>
<evidence type="ECO:0000313" key="1">
    <source>
        <dbReference type="EMBL" id="MBE8715537.1"/>
    </source>
</evidence>
<accession>A0A928UZI2</accession>
<dbReference type="Proteomes" id="UP000616201">
    <property type="component" value="Unassembled WGS sequence"/>
</dbReference>
<organism evidence="1 2">
    <name type="scientific">Sphingobacterium hungaricum</name>
    <dbReference type="NCBI Taxonomy" id="2082723"/>
    <lineage>
        <taxon>Bacteria</taxon>
        <taxon>Pseudomonadati</taxon>
        <taxon>Bacteroidota</taxon>
        <taxon>Sphingobacteriia</taxon>
        <taxon>Sphingobacteriales</taxon>
        <taxon>Sphingobacteriaceae</taxon>
        <taxon>Sphingobacterium</taxon>
    </lineage>
</organism>
<evidence type="ECO:0000313" key="2">
    <source>
        <dbReference type="Proteomes" id="UP000616201"/>
    </source>
</evidence>
<keyword evidence="2" id="KW-1185">Reference proteome</keyword>
<comment type="caution">
    <text evidence="1">The sequence shown here is derived from an EMBL/GenBank/DDBJ whole genome shotgun (WGS) entry which is preliminary data.</text>
</comment>
<dbReference type="AlphaFoldDB" id="A0A928UZI2"/>
<gene>
    <name evidence="1" type="ORF">C4F49_17835</name>
</gene>
<reference evidence="1" key="1">
    <citation type="submission" date="2018-02" db="EMBL/GenBank/DDBJ databases">
        <authorList>
            <person name="Vasarhelyi B.M."/>
            <person name="Deshmukh S."/>
            <person name="Balint B."/>
            <person name="Kukolya J."/>
        </authorList>
    </citation>
    <scope>NUCLEOTIDE SEQUENCE</scope>
    <source>
        <strain evidence="1">KB22</strain>
    </source>
</reference>